<keyword evidence="2" id="KW-1185">Reference proteome</keyword>
<dbReference type="RefSeq" id="WP_343751665.1">
    <property type="nucleotide sequence ID" value="NZ_BAAADM010000030.1"/>
</dbReference>
<accession>A0ABN0Z6Q8</accession>
<reference evidence="1 2" key="1">
    <citation type="journal article" date="2019" name="Int. J. Syst. Evol. Microbiol.">
        <title>The Global Catalogue of Microorganisms (GCM) 10K type strain sequencing project: providing services to taxonomists for standard genome sequencing and annotation.</title>
        <authorList>
            <consortium name="The Broad Institute Genomics Platform"/>
            <consortium name="The Broad Institute Genome Sequencing Center for Infectious Disease"/>
            <person name="Wu L."/>
            <person name="Ma J."/>
        </authorList>
    </citation>
    <scope>NUCLEOTIDE SEQUENCE [LARGE SCALE GENOMIC DNA]</scope>
    <source>
        <strain evidence="1 2">JCM 12149</strain>
    </source>
</reference>
<evidence type="ECO:0000313" key="1">
    <source>
        <dbReference type="EMBL" id="GAA0435942.1"/>
    </source>
</evidence>
<dbReference type="Proteomes" id="UP001501459">
    <property type="component" value="Unassembled WGS sequence"/>
</dbReference>
<dbReference type="PANTHER" id="PTHR36849:SF1">
    <property type="entry name" value="CYTOPLASMIC PROTEIN"/>
    <property type="match status" value="1"/>
</dbReference>
<dbReference type="PANTHER" id="PTHR36849">
    <property type="entry name" value="CYTOPLASMIC PROTEIN-RELATED"/>
    <property type="match status" value="1"/>
</dbReference>
<protein>
    <submittedName>
        <fullName evidence="1">DUF488 domain-containing protein</fullName>
    </submittedName>
</protein>
<comment type="caution">
    <text evidence="1">The sequence shown here is derived from an EMBL/GenBank/DDBJ whole genome shotgun (WGS) entry which is preliminary data.</text>
</comment>
<proteinExistence type="predicted"/>
<gene>
    <name evidence="1" type="ORF">GCM10008983_10730</name>
</gene>
<dbReference type="InterPro" id="IPR052552">
    <property type="entry name" value="YeaO-like"/>
</dbReference>
<dbReference type="EMBL" id="BAAADM010000030">
    <property type="protein sequence ID" value="GAA0435942.1"/>
    <property type="molecule type" value="Genomic_DNA"/>
</dbReference>
<name>A0ABN0Z6Q8_9BACI</name>
<evidence type="ECO:0000313" key="2">
    <source>
        <dbReference type="Proteomes" id="UP001501459"/>
    </source>
</evidence>
<dbReference type="Pfam" id="PF22752">
    <property type="entry name" value="DUF488-N3i"/>
    <property type="match status" value="1"/>
</dbReference>
<sequence length="119" mass="14048">MAVKTKRIYEQAEVNDGVRVLVDRVWPRGVSKEAAQLDYWLKEIGPSSELRQWFGHDPDKYETFKQRYNDELQDGKQQEAFQQLKELAQDNDQQLTLLFAAKDETYNQARVLKDLLDKQ</sequence>
<organism evidence="1 2">
    <name type="scientific">Lentibacillus halophilus</name>
    <dbReference type="NCBI Taxonomy" id="295065"/>
    <lineage>
        <taxon>Bacteria</taxon>
        <taxon>Bacillati</taxon>
        <taxon>Bacillota</taxon>
        <taxon>Bacilli</taxon>
        <taxon>Bacillales</taxon>
        <taxon>Bacillaceae</taxon>
        <taxon>Lentibacillus</taxon>
    </lineage>
</organism>